<dbReference type="InterPro" id="IPR000792">
    <property type="entry name" value="Tscrpt_reg_LuxR_C"/>
</dbReference>
<reference evidence="5 6" key="1">
    <citation type="submission" date="2015-09" db="EMBL/GenBank/DDBJ databases">
        <title>Sorangium comparison.</title>
        <authorList>
            <person name="Zaburannyi N."/>
            <person name="Bunk B."/>
            <person name="Overmann J."/>
            <person name="Mueller R."/>
        </authorList>
    </citation>
    <scope>NUCLEOTIDE SEQUENCE [LARGE SCALE GENOMIC DNA]</scope>
    <source>
        <strain evidence="5 6">So ceGT47</strain>
    </source>
</reference>
<keyword evidence="2" id="KW-0238">DNA-binding</keyword>
<gene>
    <name evidence="5" type="ORF">SOCEGT47_017470</name>
</gene>
<dbReference type="EMBL" id="CP012670">
    <property type="protein sequence ID" value="AUX21267.1"/>
    <property type="molecule type" value="Genomic_DNA"/>
</dbReference>
<dbReference type="PANTHER" id="PTHR44688">
    <property type="entry name" value="DNA-BINDING TRANSCRIPTIONAL ACTIVATOR DEVR_DOSR"/>
    <property type="match status" value="1"/>
</dbReference>
<dbReference type="Pfam" id="PF00196">
    <property type="entry name" value="GerE"/>
    <property type="match status" value="1"/>
</dbReference>
<proteinExistence type="predicted"/>
<dbReference type="PANTHER" id="PTHR44688:SF16">
    <property type="entry name" value="DNA-BINDING TRANSCRIPTIONAL ACTIVATOR DEVR_DOSR"/>
    <property type="match status" value="1"/>
</dbReference>
<dbReference type="GO" id="GO:0003677">
    <property type="term" value="F:DNA binding"/>
    <property type="evidence" value="ECO:0007669"/>
    <property type="project" value="UniProtKB-KW"/>
</dbReference>
<dbReference type="InterPro" id="IPR016032">
    <property type="entry name" value="Sig_transdc_resp-reg_C-effctor"/>
</dbReference>
<feature type="domain" description="HTH luxR-type" evidence="4">
    <location>
        <begin position="202"/>
        <end position="267"/>
    </location>
</feature>
<dbReference type="PRINTS" id="PR00038">
    <property type="entry name" value="HTHLUXR"/>
</dbReference>
<organism evidence="5 6">
    <name type="scientific">Sorangium cellulosum</name>
    <name type="common">Polyangium cellulosum</name>
    <dbReference type="NCBI Taxonomy" id="56"/>
    <lineage>
        <taxon>Bacteria</taxon>
        <taxon>Pseudomonadati</taxon>
        <taxon>Myxococcota</taxon>
        <taxon>Polyangia</taxon>
        <taxon>Polyangiales</taxon>
        <taxon>Polyangiaceae</taxon>
        <taxon>Sorangium</taxon>
    </lineage>
</organism>
<dbReference type="GO" id="GO:0006355">
    <property type="term" value="P:regulation of DNA-templated transcription"/>
    <property type="evidence" value="ECO:0007669"/>
    <property type="project" value="InterPro"/>
</dbReference>
<accession>A0A4P2PWU6</accession>
<keyword evidence="3" id="KW-0804">Transcription</keyword>
<dbReference type="CDD" id="cd06170">
    <property type="entry name" value="LuxR_C_like"/>
    <property type="match status" value="1"/>
</dbReference>
<dbReference type="PROSITE" id="PS00622">
    <property type="entry name" value="HTH_LUXR_1"/>
    <property type="match status" value="1"/>
</dbReference>
<evidence type="ECO:0000256" key="2">
    <source>
        <dbReference type="ARBA" id="ARBA00023125"/>
    </source>
</evidence>
<sequence>MKVSGTTILTRKTLVSRRFGSDAWRGFFRDVALTNPSFRRPVTASSLVPLPEFLAFHDELVRRFYPDSKEAHFDLGVESARWALVDGPLKHFVPDPEITSLVATIPNLWHRYFAETDSRSEAILSESGIEFRVRGLPAWHPYFEEFVIGYTKEMLELYCANPVWTHRLTEVRGTTYGYLLATDPVPNAPPSSERAGAGRCRLLRPRKALTARELEVLRLVGVGKTNREIAIVLRISEKTVQHHVAHAYDKLGVYSRAGATLWLAERGLLG</sequence>
<keyword evidence="1" id="KW-0805">Transcription regulation</keyword>
<dbReference type="Gene3D" id="1.10.10.10">
    <property type="entry name" value="Winged helix-like DNA-binding domain superfamily/Winged helix DNA-binding domain"/>
    <property type="match status" value="1"/>
</dbReference>
<protein>
    <recommendedName>
        <fullName evidence="4">HTH luxR-type domain-containing protein</fullName>
    </recommendedName>
</protein>
<evidence type="ECO:0000259" key="4">
    <source>
        <dbReference type="PROSITE" id="PS50043"/>
    </source>
</evidence>
<evidence type="ECO:0000313" key="5">
    <source>
        <dbReference type="EMBL" id="AUX21267.1"/>
    </source>
</evidence>
<dbReference type="InterPro" id="IPR036388">
    <property type="entry name" value="WH-like_DNA-bd_sf"/>
</dbReference>
<dbReference type="RefSeq" id="WP_207213800.1">
    <property type="nucleotide sequence ID" value="NZ_CP012670.1"/>
</dbReference>
<evidence type="ECO:0000313" key="6">
    <source>
        <dbReference type="Proteomes" id="UP000295781"/>
    </source>
</evidence>
<dbReference type="AlphaFoldDB" id="A0A4P2PWU6"/>
<name>A0A4P2PWU6_SORCE</name>
<evidence type="ECO:0000256" key="1">
    <source>
        <dbReference type="ARBA" id="ARBA00023015"/>
    </source>
</evidence>
<dbReference type="SUPFAM" id="SSF46894">
    <property type="entry name" value="C-terminal effector domain of the bipartite response regulators"/>
    <property type="match status" value="1"/>
</dbReference>
<dbReference type="Proteomes" id="UP000295781">
    <property type="component" value="Chromosome"/>
</dbReference>
<evidence type="ECO:0000256" key="3">
    <source>
        <dbReference type="ARBA" id="ARBA00023163"/>
    </source>
</evidence>
<dbReference type="PROSITE" id="PS50043">
    <property type="entry name" value="HTH_LUXR_2"/>
    <property type="match status" value="1"/>
</dbReference>
<dbReference type="SMART" id="SM00421">
    <property type="entry name" value="HTH_LUXR"/>
    <property type="match status" value="1"/>
</dbReference>